<name>A0A8H7Z804_AJECA</name>
<dbReference type="Proteomes" id="UP000670092">
    <property type="component" value="Unassembled WGS sequence"/>
</dbReference>
<gene>
    <name evidence="1" type="ORF">I7I52_02781</name>
</gene>
<comment type="caution">
    <text evidence="1">The sequence shown here is derived from an EMBL/GenBank/DDBJ whole genome shotgun (WGS) entry which is preliminary data.</text>
</comment>
<organism evidence="1 2">
    <name type="scientific">Ajellomyces capsulatus</name>
    <name type="common">Darling's disease fungus</name>
    <name type="synonym">Histoplasma capsulatum</name>
    <dbReference type="NCBI Taxonomy" id="5037"/>
    <lineage>
        <taxon>Eukaryota</taxon>
        <taxon>Fungi</taxon>
        <taxon>Dikarya</taxon>
        <taxon>Ascomycota</taxon>
        <taxon>Pezizomycotina</taxon>
        <taxon>Eurotiomycetes</taxon>
        <taxon>Eurotiomycetidae</taxon>
        <taxon>Onygenales</taxon>
        <taxon>Ajellomycetaceae</taxon>
        <taxon>Histoplasma</taxon>
    </lineage>
</organism>
<accession>A0A8H7Z804</accession>
<dbReference type="VEuPathDB" id="FungiDB:I7I52_02781"/>
<dbReference type="AlphaFoldDB" id="A0A8H7Z804"/>
<reference evidence="1 2" key="1">
    <citation type="submission" date="2021-01" db="EMBL/GenBank/DDBJ databases">
        <title>Chromosome-level genome assembly of a human fungal pathogen reveals clustering of transcriptionally co-regulated genes.</title>
        <authorList>
            <person name="Voorhies M."/>
            <person name="Cohen S."/>
            <person name="Shea T.P."/>
            <person name="Petrus S."/>
            <person name="Munoz J.F."/>
            <person name="Poplawski S."/>
            <person name="Goldman W.E."/>
            <person name="Michael T."/>
            <person name="Cuomo C.A."/>
            <person name="Sil A."/>
            <person name="Beyhan S."/>
        </authorList>
    </citation>
    <scope>NUCLEOTIDE SEQUENCE [LARGE SCALE GENOMIC DNA]</scope>
    <source>
        <strain evidence="1 2">G184AR</strain>
    </source>
</reference>
<protein>
    <submittedName>
        <fullName evidence="1">Uncharacterized protein</fullName>
    </submittedName>
</protein>
<evidence type="ECO:0000313" key="2">
    <source>
        <dbReference type="Proteomes" id="UP000670092"/>
    </source>
</evidence>
<dbReference type="EMBL" id="JAEVHI010000001">
    <property type="protein sequence ID" value="KAG5304446.1"/>
    <property type="molecule type" value="Genomic_DNA"/>
</dbReference>
<evidence type="ECO:0000313" key="1">
    <source>
        <dbReference type="EMBL" id="KAG5304446.1"/>
    </source>
</evidence>
<proteinExistence type="predicted"/>
<sequence>MRPAMTGRRAMTAVNLWCANNIQSFVCSQLSRRAQARHFIPAEYRTPDISKSSAILEIWRRSSITWERQKPYKHYFMSVQITGAEPLEMERH</sequence>